<accession>A0ABV0MWT8</accession>
<protein>
    <submittedName>
        <fullName evidence="2">Uncharacterized protein</fullName>
    </submittedName>
</protein>
<reference evidence="2 3" key="1">
    <citation type="submission" date="2021-06" db="EMBL/GenBank/DDBJ databases">
        <authorList>
            <person name="Palmer J.M."/>
        </authorList>
    </citation>
    <scope>NUCLEOTIDE SEQUENCE [LARGE SCALE GENOMIC DNA]</scope>
    <source>
        <strain evidence="2 3">GA_2019</strain>
        <tissue evidence="2">Muscle</tissue>
    </source>
</reference>
<gene>
    <name evidence="2" type="ORF">GOODEAATRI_031823</name>
</gene>
<evidence type="ECO:0000313" key="3">
    <source>
        <dbReference type="Proteomes" id="UP001476798"/>
    </source>
</evidence>
<keyword evidence="3" id="KW-1185">Reference proteome</keyword>
<organism evidence="2 3">
    <name type="scientific">Goodea atripinnis</name>
    <dbReference type="NCBI Taxonomy" id="208336"/>
    <lineage>
        <taxon>Eukaryota</taxon>
        <taxon>Metazoa</taxon>
        <taxon>Chordata</taxon>
        <taxon>Craniata</taxon>
        <taxon>Vertebrata</taxon>
        <taxon>Euteleostomi</taxon>
        <taxon>Actinopterygii</taxon>
        <taxon>Neopterygii</taxon>
        <taxon>Teleostei</taxon>
        <taxon>Neoteleostei</taxon>
        <taxon>Acanthomorphata</taxon>
        <taxon>Ovalentaria</taxon>
        <taxon>Atherinomorphae</taxon>
        <taxon>Cyprinodontiformes</taxon>
        <taxon>Goodeidae</taxon>
        <taxon>Goodea</taxon>
    </lineage>
</organism>
<dbReference type="EMBL" id="JAHRIO010015619">
    <property type="protein sequence ID" value="MEQ2163594.1"/>
    <property type="molecule type" value="Genomic_DNA"/>
</dbReference>
<evidence type="ECO:0000313" key="2">
    <source>
        <dbReference type="EMBL" id="MEQ2163594.1"/>
    </source>
</evidence>
<feature type="compositionally biased region" description="Basic and acidic residues" evidence="1">
    <location>
        <begin position="94"/>
        <end position="106"/>
    </location>
</feature>
<dbReference type="Proteomes" id="UP001476798">
    <property type="component" value="Unassembled WGS sequence"/>
</dbReference>
<proteinExistence type="predicted"/>
<evidence type="ECO:0000256" key="1">
    <source>
        <dbReference type="SAM" id="MobiDB-lite"/>
    </source>
</evidence>
<sequence>MNMSSASQEVIRGSLSLEPQGVLGWKTGCKPNRSDISDTEVGLVKANPSKFTADHFQPLAAIEGSGPHGMVLQGMLPLNLDTTIKCRCKRDNVEQLREKESSKAEGGRLVNMKQE</sequence>
<feature type="region of interest" description="Disordered" evidence="1">
    <location>
        <begin position="94"/>
        <end position="115"/>
    </location>
</feature>
<name>A0ABV0MWT8_9TELE</name>
<comment type="caution">
    <text evidence="2">The sequence shown here is derived from an EMBL/GenBank/DDBJ whole genome shotgun (WGS) entry which is preliminary data.</text>
</comment>